<dbReference type="AlphaFoldDB" id="A0A162D297"/>
<comment type="caution">
    <text evidence="1">The sequence shown here is derived from an EMBL/GenBank/DDBJ whole genome shotgun (WGS) entry which is preliminary data.</text>
</comment>
<accession>A0A162D297</accession>
<gene>
    <name evidence="1" type="ORF">APZ42_007243</name>
</gene>
<proteinExistence type="predicted"/>
<protein>
    <submittedName>
        <fullName evidence="1">Uncharacterized protein</fullName>
    </submittedName>
</protein>
<dbReference type="Proteomes" id="UP000076858">
    <property type="component" value="Unassembled WGS sequence"/>
</dbReference>
<dbReference type="EMBL" id="LRGB01020353">
    <property type="protein sequence ID" value="KZR97724.1"/>
    <property type="molecule type" value="Genomic_DNA"/>
</dbReference>
<reference evidence="1 2" key="1">
    <citation type="submission" date="2016-03" db="EMBL/GenBank/DDBJ databases">
        <title>EvidentialGene: Evidence-directed Construction of Genes on Genomes.</title>
        <authorList>
            <person name="Gilbert D.G."/>
            <person name="Choi J.-H."/>
            <person name="Mockaitis K."/>
            <person name="Colbourne J."/>
            <person name="Pfrender M."/>
        </authorList>
    </citation>
    <scope>NUCLEOTIDE SEQUENCE [LARGE SCALE GENOMIC DNA]</scope>
    <source>
        <strain evidence="1 2">Xinb3</strain>
        <tissue evidence="1">Complete organism</tissue>
    </source>
</reference>
<name>A0A162D297_9CRUS</name>
<sequence>MPRPTLPLRGSTLLYSAPVLHHLTPALHKTALQQCHSPTSFCPSPTPVSLVSDLQYNIIFVYIVCCTVCF</sequence>
<evidence type="ECO:0000313" key="2">
    <source>
        <dbReference type="Proteomes" id="UP000076858"/>
    </source>
</evidence>
<evidence type="ECO:0000313" key="1">
    <source>
        <dbReference type="EMBL" id="KZR97724.1"/>
    </source>
</evidence>
<keyword evidence="2" id="KW-1185">Reference proteome</keyword>
<organism evidence="1 2">
    <name type="scientific">Daphnia magna</name>
    <dbReference type="NCBI Taxonomy" id="35525"/>
    <lineage>
        <taxon>Eukaryota</taxon>
        <taxon>Metazoa</taxon>
        <taxon>Ecdysozoa</taxon>
        <taxon>Arthropoda</taxon>
        <taxon>Crustacea</taxon>
        <taxon>Branchiopoda</taxon>
        <taxon>Diplostraca</taxon>
        <taxon>Cladocera</taxon>
        <taxon>Anomopoda</taxon>
        <taxon>Daphniidae</taxon>
        <taxon>Daphnia</taxon>
    </lineage>
</organism>